<organism evidence="1 2">
    <name type="scientific">Photobacterium atrarenae</name>
    <dbReference type="NCBI Taxonomy" id="865757"/>
    <lineage>
        <taxon>Bacteria</taxon>
        <taxon>Pseudomonadati</taxon>
        <taxon>Pseudomonadota</taxon>
        <taxon>Gammaproteobacteria</taxon>
        <taxon>Vibrionales</taxon>
        <taxon>Vibrionaceae</taxon>
        <taxon>Photobacterium</taxon>
    </lineage>
</organism>
<dbReference type="EMBL" id="CP101508">
    <property type="protein sequence ID" value="UTV28959.1"/>
    <property type="molecule type" value="Genomic_DNA"/>
</dbReference>
<evidence type="ECO:0000313" key="1">
    <source>
        <dbReference type="EMBL" id="UTV28959.1"/>
    </source>
</evidence>
<sequence>MAENLFKYLGVVAANSFLQEETIRFTPPNSYNDPFELSLDIRMRSNIEPSIAGLRFVLHGGKSVIENFLIPSERIDEYKFELANNVIEQLSSSVGTCCFSLSEKKIPLNLLMWAHYAESHRGIALKLKRGTELANRAAEVRYSKGRPVVDGAMFSDGSEISVSDLYVKSDHWQYERERRVAMRLADCTDTGKTDAFSIPVHVAKIPTNDVEQVVVGVNASEETKKLALEFHHRTGVQVVRVRPSGQKFGFEPYAVFGGDLAEARELCESYGTEA</sequence>
<keyword evidence="2" id="KW-1185">Reference proteome</keyword>
<name>A0ABY5GJS2_9GAMM</name>
<reference evidence="1" key="1">
    <citation type="submission" date="2022-07" db="EMBL/GenBank/DDBJ databases">
        <title>Genome sequencing of Photobacterium atrarenae GJH2-4.</title>
        <authorList>
            <person name="Park S.-J."/>
        </authorList>
    </citation>
    <scope>NUCLEOTIDE SEQUENCE</scope>
    <source>
        <strain evidence="1">GJH2-4</strain>
    </source>
</reference>
<dbReference type="Proteomes" id="UP001057998">
    <property type="component" value="Chromosome 1"/>
</dbReference>
<gene>
    <name evidence="1" type="ORF">NNL38_06945</name>
</gene>
<protein>
    <submittedName>
        <fullName evidence="1">DUF2971 domain-containing protein</fullName>
    </submittedName>
</protein>
<accession>A0ABY5GJS2</accession>
<proteinExistence type="predicted"/>
<evidence type="ECO:0000313" key="2">
    <source>
        <dbReference type="Proteomes" id="UP001057998"/>
    </source>
</evidence>
<dbReference type="RefSeq" id="WP_255390282.1">
    <property type="nucleotide sequence ID" value="NZ_CP101508.1"/>
</dbReference>